<evidence type="ECO:0000259" key="1">
    <source>
        <dbReference type="Pfam" id="PF13847"/>
    </source>
</evidence>
<dbReference type="InterPro" id="IPR029063">
    <property type="entry name" value="SAM-dependent_MTases_sf"/>
</dbReference>
<protein>
    <submittedName>
        <fullName evidence="2">Class I SAM-dependent methyltransferase</fullName>
    </submittedName>
</protein>
<evidence type="ECO:0000313" key="2">
    <source>
        <dbReference type="EMBL" id="HHF58404.1"/>
    </source>
</evidence>
<comment type="caution">
    <text evidence="2">The sequence shown here is derived from an EMBL/GenBank/DDBJ whole genome shotgun (WGS) entry which is preliminary data.</text>
</comment>
<dbReference type="EMBL" id="DRTV01000222">
    <property type="protein sequence ID" value="HHF58404.1"/>
    <property type="molecule type" value="Genomic_DNA"/>
</dbReference>
<sequence>METPLVEILDTNLQMMANTSFLYIIQVGMKYDIFKALSEKNTEKALQRVKVQNKMLLNRFIEVLNDLGIIHKSPEGHRLNKFLYEVKIFKRDYELILSDWIRFLEKIYEMVDYAFLTHDHPYVSMDFDKDADFWDMRMRSQFASMYRKIIMDFGEILSGSSVIDIGCGSVSPVEFAKQVGPNGYYLGIDYSSALLEVAKSRIEEQGYDWASLKEIDAHIIKPHCRYDVAIMSFVLEYLKNRQRVIKRTIESLKGGGRLIIIDPFKDSFENVAALEFFESLNKDFVGYPTKAEISTMLEEEGFDVNIESPGRGILLIKKL</sequence>
<proteinExistence type="predicted"/>
<dbReference type="Gene3D" id="3.40.50.150">
    <property type="entry name" value="Vaccinia Virus protein VP39"/>
    <property type="match status" value="1"/>
</dbReference>
<dbReference type="CDD" id="cd02440">
    <property type="entry name" value="AdoMet_MTases"/>
    <property type="match status" value="1"/>
</dbReference>
<keyword evidence="2" id="KW-0808">Transferase</keyword>
<organism evidence="2">
    <name type="scientific">candidate division WOR-3 bacterium</name>
    <dbReference type="NCBI Taxonomy" id="2052148"/>
    <lineage>
        <taxon>Bacteria</taxon>
        <taxon>Bacteria division WOR-3</taxon>
    </lineage>
</organism>
<reference evidence="2" key="1">
    <citation type="journal article" date="2020" name="mSystems">
        <title>Genome- and Community-Level Interaction Insights into Carbon Utilization and Element Cycling Functions of Hydrothermarchaeota in Hydrothermal Sediment.</title>
        <authorList>
            <person name="Zhou Z."/>
            <person name="Liu Y."/>
            <person name="Xu W."/>
            <person name="Pan J."/>
            <person name="Luo Z.H."/>
            <person name="Li M."/>
        </authorList>
    </citation>
    <scope>NUCLEOTIDE SEQUENCE [LARGE SCALE GENOMIC DNA]</scope>
    <source>
        <strain evidence="2">HyVt-94</strain>
    </source>
</reference>
<gene>
    <name evidence="2" type="ORF">ENL41_03160</name>
</gene>
<name>A0A7C5I506_UNCW3</name>
<dbReference type="SUPFAM" id="SSF53335">
    <property type="entry name" value="S-adenosyl-L-methionine-dependent methyltransferases"/>
    <property type="match status" value="1"/>
</dbReference>
<dbReference type="AlphaFoldDB" id="A0A7C5I506"/>
<dbReference type="Pfam" id="PF13847">
    <property type="entry name" value="Methyltransf_31"/>
    <property type="match status" value="1"/>
</dbReference>
<accession>A0A7C5I506</accession>
<dbReference type="PANTHER" id="PTHR43861">
    <property type="entry name" value="TRANS-ACONITATE 2-METHYLTRANSFERASE-RELATED"/>
    <property type="match status" value="1"/>
</dbReference>
<dbReference type="GO" id="GO:0032259">
    <property type="term" value="P:methylation"/>
    <property type="evidence" value="ECO:0007669"/>
    <property type="project" value="UniProtKB-KW"/>
</dbReference>
<dbReference type="Proteomes" id="UP000886014">
    <property type="component" value="Unassembled WGS sequence"/>
</dbReference>
<keyword evidence="2" id="KW-0489">Methyltransferase</keyword>
<dbReference type="GO" id="GO:0008168">
    <property type="term" value="F:methyltransferase activity"/>
    <property type="evidence" value="ECO:0007669"/>
    <property type="project" value="UniProtKB-KW"/>
</dbReference>
<feature type="domain" description="Methyltransferase" evidence="1">
    <location>
        <begin position="158"/>
        <end position="299"/>
    </location>
</feature>
<dbReference type="InterPro" id="IPR025714">
    <property type="entry name" value="Methyltranfer_dom"/>
</dbReference>